<feature type="non-terminal residue" evidence="1">
    <location>
        <position position="59"/>
    </location>
</feature>
<proteinExistence type="predicted"/>
<organism evidence="1">
    <name type="scientific">marine sediment metagenome</name>
    <dbReference type="NCBI Taxonomy" id="412755"/>
    <lineage>
        <taxon>unclassified sequences</taxon>
        <taxon>metagenomes</taxon>
        <taxon>ecological metagenomes</taxon>
    </lineage>
</organism>
<name>A0A0F9DYA5_9ZZZZ</name>
<comment type="caution">
    <text evidence="1">The sequence shown here is derived from an EMBL/GenBank/DDBJ whole genome shotgun (WGS) entry which is preliminary data.</text>
</comment>
<sequence length="59" mass="7015">MNMIELKIMFDTIVILFFCSPCVDRKCLARSLVIHIYTIPPNTCPKWVFIRECFLPFFV</sequence>
<dbReference type="AlphaFoldDB" id="A0A0F9DYA5"/>
<dbReference type="EMBL" id="LAZR01027111">
    <property type="protein sequence ID" value="KKL66729.1"/>
    <property type="molecule type" value="Genomic_DNA"/>
</dbReference>
<protein>
    <submittedName>
        <fullName evidence="1">Uncharacterized protein</fullName>
    </submittedName>
</protein>
<gene>
    <name evidence="1" type="ORF">LCGC14_2142030</name>
</gene>
<accession>A0A0F9DYA5</accession>
<reference evidence="1" key="1">
    <citation type="journal article" date="2015" name="Nature">
        <title>Complex archaea that bridge the gap between prokaryotes and eukaryotes.</title>
        <authorList>
            <person name="Spang A."/>
            <person name="Saw J.H."/>
            <person name="Jorgensen S.L."/>
            <person name="Zaremba-Niedzwiedzka K."/>
            <person name="Martijn J."/>
            <person name="Lind A.E."/>
            <person name="van Eijk R."/>
            <person name="Schleper C."/>
            <person name="Guy L."/>
            <person name="Ettema T.J."/>
        </authorList>
    </citation>
    <scope>NUCLEOTIDE SEQUENCE</scope>
</reference>
<evidence type="ECO:0000313" key="1">
    <source>
        <dbReference type="EMBL" id="KKL66729.1"/>
    </source>
</evidence>